<keyword evidence="5" id="KW-0175">Coiled coil</keyword>
<organism evidence="8">
    <name type="scientific">Cladocopium goreaui</name>
    <dbReference type="NCBI Taxonomy" id="2562237"/>
    <lineage>
        <taxon>Eukaryota</taxon>
        <taxon>Sar</taxon>
        <taxon>Alveolata</taxon>
        <taxon>Dinophyceae</taxon>
        <taxon>Suessiales</taxon>
        <taxon>Symbiodiniaceae</taxon>
        <taxon>Cladocopium</taxon>
    </lineage>
</organism>
<dbReference type="PANTHER" id="PTHR39490:SF8">
    <property type="entry name" value="ZINC FINGER FYVE DOMAIN-CONTAINING PROTEIN 21"/>
    <property type="match status" value="1"/>
</dbReference>
<proteinExistence type="predicted"/>
<dbReference type="InterPro" id="IPR003613">
    <property type="entry name" value="Ubox_domain"/>
</dbReference>
<keyword evidence="1" id="KW-0479">Metal-binding</keyword>
<dbReference type="OrthoDB" id="294573at2759"/>
<dbReference type="Proteomes" id="UP001152797">
    <property type="component" value="Unassembled WGS sequence"/>
</dbReference>
<keyword evidence="3" id="KW-0862">Zinc</keyword>
<evidence type="ECO:0000256" key="6">
    <source>
        <dbReference type="SAM" id="MobiDB-lite"/>
    </source>
</evidence>
<evidence type="ECO:0000256" key="2">
    <source>
        <dbReference type="ARBA" id="ARBA00022771"/>
    </source>
</evidence>
<dbReference type="SUPFAM" id="SSF57850">
    <property type="entry name" value="RING/U-box"/>
    <property type="match status" value="1"/>
</dbReference>
<dbReference type="SMART" id="SM00064">
    <property type="entry name" value="FYVE"/>
    <property type="match status" value="1"/>
</dbReference>
<gene>
    <name evidence="8" type="ORF">C1SCF055_LOCUS35477</name>
</gene>
<dbReference type="GO" id="GO:0008270">
    <property type="term" value="F:zinc ion binding"/>
    <property type="evidence" value="ECO:0007669"/>
    <property type="project" value="UniProtKB-KW"/>
</dbReference>
<dbReference type="EMBL" id="CAMXCT030004735">
    <property type="protein sequence ID" value="CAL4797495.1"/>
    <property type="molecule type" value="Genomic_DNA"/>
</dbReference>
<comment type="caution">
    <text evidence="8">The sequence shown here is derived from an EMBL/GenBank/DDBJ whole genome shotgun (WGS) entry which is preliminary data.</text>
</comment>
<dbReference type="InterPro" id="IPR017455">
    <property type="entry name" value="Znf_FYVE-rel"/>
</dbReference>
<keyword evidence="10" id="KW-1185">Reference proteome</keyword>
<evidence type="ECO:0000256" key="3">
    <source>
        <dbReference type="ARBA" id="ARBA00022833"/>
    </source>
</evidence>
<dbReference type="InterPro" id="IPR000306">
    <property type="entry name" value="Znf_FYVE"/>
</dbReference>
<dbReference type="PROSITE" id="PS50178">
    <property type="entry name" value="ZF_FYVE"/>
    <property type="match status" value="1"/>
</dbReference>
<dbReference type="SMART" id="SM00504">
    <property type="entry name" value="Ubox"/>
    <property type="match status" value="1"/>
</dbReference>
<reference evidence="8" key="1">
    <citation type="submission" date="2022-10" db="EMBL/GenBank/DDBJ databases">
        <authorList>
            <person name="Chen Y."/>
            <person name="Dougan E. K."/>
            <person name="Chan C."/>
            <person name="Rhodes N."/>
            <person name="Thang M."/>
        </authorList>
    </citation>
    <scope>NUCLEOTIDE SEQUENCE</scope>
</reference>
<dbReference type="PANTHER" id="PTHR39490">
    <property type="entry name" value="ARRESTIN DOMAIN-CONTAINING PROTEIN D"/>
    <property type="match status" value="1"/>
</dbReference>
<accession>A0A9P1GEK1</accession>
<dbReference type="Pfam" id="PF01363">
    <property type="entry name" value="FYVE"/>
    <property type="match status" value="1"/>
</dbReference>
<keyword evidence="2 4" id="KW-0863">Zinc-finger</keyword>
<feature type="compositionally biased region" description="Basic and acidic residues" evidence="6">
    <location>
        <begin position="123"/>
        <end position="149"/>
    </location>
</feature>
<feature type="coiled-coil region" evidence="5">
    <location>
        <begin position="554"/>
        <end position="602"/>
    </location>
</feature>
<evidence type="ECO:0000313" key="10">
    <source>
        <dbReference type="Proteomes" id="UP001152797"/>
    </source>
</evidence>
<protein>
    <recommendedName>
        <fullName evidence="7">FYVE-type domain-containing protein</fullName>
    </recommendedName>
</protein>
<dbReference type="EMBL" id="CAMXCT010004735">
    <property type="protein sequence ID" value="CAI4010183.1"/>
    <property type="molecule type" value="Genomic_DNA"/>
</dbReference>
<dbReference type="EMBL" id="CAMXCT020004735">
    <property type="protein sequence ID" value="CAL1163558.1"/>
    <property type="molecule type" value="Genomic_DNA"/>
</dbReference>
<reference evidence="9 10" key="2">
    <citation type="submission" date="2024-05" db="EMBL/GenBank/DDBJ databases">
        <authorList>
            <person name="Chen Y."/>
            <person name="Shah S."/>
            <person name="Dougan E. K."/>
            <person name="Thang M."/>
            <person name="Chan C."/>
        </authorList>
    </citation>
    <scope>NUCLEOTIDE SEQUENCE [LARGE SCALE GENOMIC DNA]</scope>
</reference>
<dbReference type="Pfam" id="PF04564">
    <property type="entry name" value="U-box"/>
    <property type="match status" value="1"/>
</dbReference>
<sequence>MCGECPAHDVMPEAAVKDGQGALEPTVTENLQALQCPITREFIADPVLAGDGYTYERQSIQQHWANQLEGRLSVNDEADCGARTELHVRTSPITGEELDGTLRVNRLVLDLIRSAIQEGRLSTEAREDWERRRREVELSQRRASSRPEAEVPAEVGEIAQLSAIASAPPYERSGEHVRVLGHADAPRWGLAAKVRLAKTALACDFVEADAWAPDFMFQHCMVPACHVAFAVSKRRHHCRRCGRLVCSSCAPHSALDFERLGDAETQQDAGQRICGECLEDLLDRLERRALNATELQQVMVLDARLEQWTVMQCERHRLSVRTELTERFSQQLQQQQLLQQREEEAQRRSTLQMQRAKELTDEIARLNRIDTTVMDDATVLRHVQNLSKAEAELNDLRRDDVPQAALSEASTAESAGGTAVAATQESLDPALLALRQQWEQLLRQDVQHLSNEEALRHFEQISQLQEQIESAETRAALAFSSAAALPGRQDGIFDEGNVAAADFQRSRWPLPMALELPTAWPTPRMLRRQEQVLFARKREALQLRQHFEVKMADLAQARQLEMQRRRELEMLREQEELQRQHAERVAEERRQRARELDDLARRAVAQMVGPERRARMCGRCRAGPIMNDACSNLATHNSDSSRRRANHCPRCNWFDRNWNNWPEWDGVYGPH</sequence>
<dbReference type="InterPro" id="IPR013083">
    <property type="entry name" value="Znf_RING/FYVE/PHD"/>
</dbReference>
<name>A0A9P1GEK1_9DINO</name>
<dbReference type="InterPro" id="IPR052113">
    <property type="entry name" value="FYVE-type_Zinc_Finger"/>
</dbReference>
<feature type="domain" description="FYVE-type" evidence="7">
    <location>
        <begin position="225"/>
        <end position="282"/>
    </location>
</feature>
<evidence type="ECO:0000256" key="4">
    <source>
        <dbReference type="PROSITE-ProRule" id="PRU00091"/>
    </source>
</evidence>
<evidence type="ECO:0000256" key="1">
    <source>
        <dbReference type="ARBA" id="ARBA00022723"/>
    </source>
</evidence>
<dbReference type="GO" id="GO:0016567">
    <property type="term" value="P:protein ubiquitination"/>
    <property type="evidence" value="ECO:0007669"/>
    <property type="project" value="InterPro"/>
</dbReference>
<evidence type="ECO:0000259" key="7">
    <source>
        <dbReference type="PROSITE" id="PS50178"/>
    </source>
</evidence>
<dbReference type="InterPro" id="IPR011011">
    <property type="entry name" value="Znf_FYVE_PHD"/>
</dbReference>
<dbReference type="GO" id="GO:0004842">
    <property type="term" value="F:ubiquitin-protein transferase activity"/>
    <property type="evidence" value="ECO:0007669"/>
    <property type="project" value="InterPro"/>
</dbReference>
<evidence type="ECO:0000313" key="8">
    <source>
        <dbReference type="EMBL" id="CAI4010183.1"/>
    </source>
</evidence>
<dbReference type="SUPFAM" id="SSF57903">
    <property type="entry name" value="FYVE/PHD zinc finger"/>
    <property type="match status" value="1"/>
</dbReference>
<dbReference type="AlphaFoldDB" id="A0A9P1GEK1"/>
<evidence type="ECO:0000256" key="5">
    <source>
        <dbReference type="SAM" id="Coils"/>
    </source>
</evidence>
<dbReference type="Gene3D" id="3.30.40.10">
    <property type="entry name" value="Zinc/RING finger domain, C3HC4 (zinc finger)"/>
    <property type="match status" value="2"/>
</dbReference>
<feature type="region of interest" description="Disordered" evidence="6">
    <location>
        <begin position="123"/>
        <end position="151"/>
    </location>
</feature>
<evidence type="ECO:0000313" key="9">
    <source>
        <dbReference type="EMBL" id="CAL4797495.1"/>
    </source>
</evidence>